<dbReference type="AlphaFoldDB" id="A0A8W8J9W3"/>
<evidence type="ECO:0000256" key="12">
    <source>
        <dbReference type="SAM" id="SignalP"/>
    </source>
</evidence>
<dbReference type="InterPro" id="IPR035897">
    <property type="entry name" value="Toll_tir_struct_dom_sf"/>
</dbReference>
<evidence type="ECO:0000259" key="13">
    <source>
        <dbReference type="PROSITE" id="PS50104"/>
    </source>
</evidence>
<dbReference type="PANTHER" id="PTHR24365:SF530">
    <property type="entry name" value="MSTPROX-RELATED"/>
    <property type="match status" value="1"/>
</dbReference>
<dbReference type="InterPro" id="IPR003591">
    <property type="entry name" value="Leu-rich_rpt_typical-subtyp"/>
</dbReference>
<keyword evidence="6" id="KW-0677">Repeat</keyword>
<dbReference type="SMART" id="SM00369">
    <property type="entry name" value="LRR_TYP"/>
    <property type="match status" value="6"/>
</dbReference>
<evidence type="ECO:0000256" key="4">
    <source>
        <dbReference type="ARBA" id="ARBA00022692"/>
    </source>
</evidence>
<keyword evidence="7 11" id="KW-1133">Transmembrane helix</keyword>
<evidence type="ECO:0000256" key="6">
    <source>
        <dbReference type="ARBA" id="ARBA00022737"/>
    </source>
</evidence>
<feature type="transmembrane region" description="Helical" evidence="11">
    <location>
        <begin position="519"/>
        <end position="541"/>
    </location>
</feature>
<keyword evidence="5 12" id="KW-0732">Signal</keyword>
<keyword evidence="3" id="KW-0433">Leucine-rich repeat</keyword>
<dbReference type="InterPro" id="IPR001611">
    <property type="entry name" value="Leu-rich_rpt"/>
</dbReference>
<comment type="subcellular location">
    <subcellularLocation>
        <location evidence="1">Membrane</location>
        <topology evidence="1">Single-pass membrane protein</topology>
    </subcellularLocation>
</comment>
<dbReference type="InterPro" id="IPR000157">
    <property type="entry name" value="TIR_dom"/>
</dbReference>
<keyword evidence="8 11" id="KW-0472">Membrane</keyword>
<keyword evidence="10" id="KW-0325">Glycoprotein</keyword>
<evidence type="ECO:0000256" key="11">
    <source>
        <dbReference type="SAM" id="Phobius"/>
    </source>
</evidence>
<evidence type="ECO:0000256" key="2">
    <source>
        <dbReference type="ARBA" id="ARBA00009634"/>
    </source>
</evidence>
<evidence type="ECO:0000256" key="8">
    <source>
        <dbReference type="ARBA" id="ARBA00023136"/>
    </source>
</evidence>
<evidence type="ECO:0000256" key="1">
    <source>
        <dbReference type="ARBA" id="ARBA00004167"/>
    </source>
</evidence>
<reference evidence="14" key="1">
    <citation type="submission" date="2022-08" db="UniProtKB">
        <authorList>
            <consortium name="EnsemblMetazoa"/>
        </authorList>
    </citation>
    <scope>IDENTIFICATION</scope>
    <source>
        <strain evidence="14">05x7-T-G4-1.051#20</strain>
    </source>
</reference>
<keyword evidence="9" id="KW-0675">Receptor</keyword>
<dbReference type="InterPro" id="IPR032675">
    <property type="entry name" value="LRR_dom_sf"/>
</dbReference>
<dbReference type="Gene3D" id="3.80.10.10">
    <property type="entry name" value="Ribonuclease Inhibitor"/>
    <property type="match status" value="2"/>
</dbReference>
<evidence type="ECO:0000313" key="15">
    <source>
        <dbReference type="Proteomes" id="UP000005408"/>
    </source>
</evidence>
<dbReference type="EnsemblMetazoa" id="G18019.4">
    <property type="protein sequence ID" value="G18019.4:cds"/>
    <property type="gene ID" value="G18019"/>
</dbReference>
<dbReference type="SUPFAM" id="SSF52200">
    <property type="entry name" value="Toll/Interleukin receptor TIR domain"/>
    <property type="match status" value="1"/>
</dbReference>
<keyword evidence="4 11" id="KW-0812">Transmembrane</keyword>
<dbReference type="GO" id="GO:0038023">
    <property type="term" value="F:signaling receptor activity"/>
    <property type="evidence" value="ECO:0007669"/>
    <property type="project" value="TreeGrafter"/>
</dbReference>
<dbReference type="Pfam" id="PF00560">
    <property type="entry name" value="LRR_1"/>
    <property type="match status" value="2"/>
</dbReference>
<dbReference type="EnsemblMetazoa" id="G18019.2">
    <property type="protein sequence ID" value="G18019.2:cds"/>
    <property type="gene ID" value="G18019"/>
</dbReference>
<evidence type="ECO:0000256" key="10">
    <source>
        <dbReference type="ARBA" id="ARBA00023180"/>
    </source>
</evidence>
<feature type="chain" id="PRO_5042430995" description="TIR domain-containing protein" evidence="12">
    <location>
        <begin position="21"/>
        <end position="719"/>
    </location>
</feature>
<dbReference type="SUPFAM" id="SSF52058">
    <property type="entry name" value="L domain-like"/>
    <property type="match status" value="1"/>
</dbReference>
<dbReference type="Pfam" id="PF13855">
    <property type="entry name" value="LRR_8"/>
    <property type="match status" value="1"/>
</dbReference>
<keyword evidence="15" id="KW-1185">Reference proteome</keyword>
<dbReference type="GO" id="GO:0007165">
    <property type="term" value="P:signal transduction"/>
    <property type="evidence" value="ECO:0007669"/>
    <property type="project" value="InterPro"/>
</dbReference>
<dbReference type="Gene3D" id="3.40.50.10140">
    <property type="entry name" value="Toll/interleukin-1 receptor homology (TIR) domain"/>
    <property type="match status" value="1"/>
</dbReference>
<comment type="similarity">
    <text evidence="2">Belongs to the Toll-like receptor family.</text>
</comment>
<sequence length="719" mass="82528">MRCILGFWIFLIWLETVVLSVFCYTEIKPSINCSFLANYSGCERKTFPESLHPNVDCIDLSGNMLTYVNKIEGLDNLFYMDLSSNILKTVDNGAFASLRKLEYLDISNNEHLGLAVLPNVTNGLNQTNIKVLKVDQISCPGGRSNILQRHHLSYLDNTSLLELSIATNRIETLEPCVLSRLPKSIKRLSIARNRLIAAAYVLEYHSLVNVEVINASLRNSPFPFLRTISGCKENLDILKNDTVYHPGNCQNDLQYPLWSNTSGRLISVSAPPSLRTLYVNSSKIFSTVVKFGILPNVVRQVYLQDNIIHSWIGPMHGVENITVLDMSKNFCANIGKDVGVNLTGLLTLKLAENALGPRFQFDLTGKIFRNLRRLQFLDISYNRIQALPFPFFKNLRSINHLYVSNNLLSDWCVAMGHMVNLTTLDLSKNRIGTISPRGMAELDLVLARGNLSINLRNNKLLCTCENLNFLEWMFVNRAHFKNIDLYTCSNAQKDYMNINFKQFSKSISQLKEKCKSYTLYYIIISVTGTCFLSVIFGVALYRNRWKIRYMRYTLFQRARDSHLLSSSSDDLFLYDAFVSYTSKDRDFVIKDMIQKLEQDNGVQLLIRDRSFIPGEFKCQQIVRSIQESRKTICVVSKRYLKSAWRDYELNMARVEGVEVRKSMRYVILILLPEVCNGGYPKKISDFLKRDCFIEYPDDPAGYEEFWQRLCSALQENAQD</sequence>
<proteinExistence type="inferred from homology"/>
<evidence type="ECO:0000256" key="3">
    <source>
        <dbReference type="ARBA" id="ARBA00022614"/>
    </source>
</evidence>
<evidence type="ECO:0000256" key="7">
    <source>
        <dbReference type="ARBA" id="ARBA00022989"/>
    </source>
</evidence>
<dbReference type="PROSITE" id="PS50104">
    <property type="entry name" value="TIR"/>
    <property type="match status" value="1"/>
</dbReference>
<evidence type="ECO:0000256" key="5">
    <source>
        <dbReference type="ARBA" id="ARBA00022729"/>
    </source>
</evidence>
<dbReference type="SMART" id="SM00255">
    <property type="entry name" value="TIR"/>
    <property type="match status" value="1"/>
</dbReference>
<accession>A0A8W8J9W3</accession>
<dbReference type="PROSITE" id="PS51450">
    <property type="entry name" value="LRR"/>
    <property type="match status" value="1"/>
</dbReference>
<evidence type="ECO:0000256" key="9">
    <source>
        <dbReference type="ARBA" id="ARBA00023170"/>
    </source>
</evidence>
<evidence type="ECO:0000313" key="14">
    <source>
        <dbReference type="EnsemblMetazoa" id="G18019.2:cds"/>
    </source>
</evidence>
<dbReference type="PANTHER" id="PTHR24365">
    <property type="entry name" value="TOLL-LIKE RECEPTOR"/>
    <property type="match status" value="1"/>
</dbReference>
<name>A0A8W8J9W3_MAGGI</name>
<dbReference type="Proteomes" id="UP000005408">
    <property type="component" value="Unassembled WGS sequence"/>
</dbReference>
<protein>
    <recommendedName>
        <fullName evidence="13">TIR domain-containing protein</fullName>
    </recommendedName>
</protein>
<feature type="signal peptide" evidence="12">
    <location>
        <begin position="1"/>
        <end position="20"/>
    </location>
</feature>
<organism evidence="14 15">
    <name type="scientific">Magallana gigas</name>
    <name type="common">Pacific oyster</name>
    <name type="synonym">Crassostrea gigas</name>
    <dbReference type="NCBI Taxonomy" id="29159"/>
    <lineage>
        <taxon>Eukaryota</taxon>
        <taxon>Metazoa</taxon>
        <taxon>Spiralia</taxon>
        <taxon>Lophotrochozoa</taxon>
        <taxon>Mollusca</taxon>
        <taxon>Bivalvia</taxon>
        <taxon>Autobranchia</taxon>
        <taxon>Pteriomorphia</taxon>
        <taxon>Ostreida</taxon>
        <taxon>Ostreoidea</taxon>
        <taxon>Ostreidae</taxon>
        <taxon>Magallana</taxon>
    </lineage>
</organism>
<dbReference type="EnsemblMetazoa" id="G18019.1">
    <property type="protein sequence ID" value="G18019.1:cds"/>
    <property type="gene ID" value="G18019"/>
</dbReference>
<feature type="domain" description="TIR" evidence="13">
    <location>
        <begin position="572"/>
        <end position="713"/>
    </location>
</feature>
<dbReference type="GO" id="GO:0005886">
    <property type="term" value="C:plasma membrane"/>
    <property type="evidence" value="ECO:0007669"/>
    <property type="project" value="TreeGrafter"/>
</dbReference>
<dbReference type="Pfam" id="PF13676">
    <property type="entry name" value="TIR_2"/>
    <property type="match status" value="1"/>
</dbReference>
<dbReference type="EnsemblMetazoa" id="G18019.3">
    <property type="protein sequence ID" value="G18019.3:cds"/>
    <property type="gene ID" value="G18019"/>
</dbReference>